<comment type="subcellular location">
    <subcellularLocation>
        <location evidence="1 7">Cell membrane</location>
        <topology evidence="1 7">Multi-pass membrane protein</topology>
    </subcellularLocation>
</comment>
<dbReference type="PROSITE" id="PS50928">
    <property type="entry name" value="ABC_TM1"/>
    <property type="match status" value="1"/>
</dbReference>
<comment type="caution">
    <text evidence="9">The sequence shown here is derived from an EMBL/GenBank/DDBJ whole genome shotgun (WGS) entry which is preliminary data.</text>
</comment>
<proteinExistence type="inferred from homology"/>
<feature type="transmembrane region" description="Helical" evidence="7">
    <location>
        <begin position="70"/>
        <end position="93"/>
    </location>
</feature>
<protein>
    <submittedName>
        <fullName evidence="9">Carbohydrate ABC transporter permease</fullName>
    </submittedName>
</protein>
<keyword evidence="2 7" id="KW-0813">Transport</keyword>
<dbReference type="SUPFAM" id="SSF161098">
    <property type="entry name" value="MetI-like"/>
    <property type="match status" value="1"/>
</dbReference>
<dbReference type="PANTHER" id="PTHR43744">
    <property type="entry name" value="ABC TRANSPORTER PERMEASE PROTEIN MG189-RELATED-RELATED"/>
    <property type="match status" value="1"/>
</dbReference>
<evidence type="ECO:0000256" key="4">
    <source>
        <dbReference type="ARBA" id="ARBA00022692"/>
    </source>
</evidence>
<feature type="transmembrane region" description="Helical" evidence="7">
    <location>
        <begin position="105"/>
        <end position="129"/>
    </location>
</feature>
<evidence type="ECO:0000259" key="8">
    <source>
        <dbReference type="PROSITE" id="PS50928"/>
    </source>
</evidence>
<dbReference type="RefSeq" id="WP_379928780.1">
    <property type="nucleotide sequence ID" value="NZ_JBHUMM010000010.1"/>
</dbReference>
<dbReference type="Gene3D" id="1.10.3720.10">
    <property type="entry name" value="MetI-like"/>
    <property type="match status" value="1"/>
</dbReference>
<keyword evidence="3" id="KW-1003">Cell membrane</keyword>
<name>A0ABW5R8E2_9BACL</name>
<dbReference type="CDD" id="cd06261">
    <property type="entry name" value="TM_PBP2"/>
    <property type="match status" value="1"/>
</dbReference>
<dbReference type="InterPro" id="IPR000515">
    <property type="entry name" value="MetI-like"/>
</dbReference>
<evidence type="ECO:0000256" key="5">
    <source>
        <dbReference type="ARBA" id="ARBA00022989"/>
    </source>
</evidence>
<keyword evidence="4 7" id="KW-0812">Transmembrane</keyword>
<dbReference type="PANTHER" id="PTHR43744:SF8">
    <property type="entry name" value="SN-GLYCEROL-3-PHOSPHATE TRANSPORT SYSTEM PERMEASE PROTEIN UGPE"/>
    <property type="match status" value="1"/>
</dbReference>
<organism evidence="9 10">
    <name type="scientific">Marinicrinis sediminis</name>
    <dbReference type="NCBI Taxonomy" id="1652465"/>
    <lineage>
        <taxon>Bacteria</taxon>
        <taxon>Bacillati</taxon>
        <taxon>Bacillota</taxon>
        <taxon>Bacilli</taxon>
        <taxon>Bacillales</taxon>
        <taxon>Paenibacillaceae</taxon>
    </lineage>
</organism>
<evidence type="ECO:0000256" key="3">
    <source>
        <dbReference type="ARBA" id="ARBA00022475"/>
    </source>
</evidence>
<feature type="transmembrane region" description="Helical" evidence="7">
    <location>
        <begin position="141"/>
        <end position="161"/>
    </location>
</feature>
<dbReference type="Proteomes" id="UP001597497">
    <property type="component" value="Unassembled WGS sequence"/>
</dbReference>
<feature type="transmembrane region" description="Helical" evidence="7">
    <location>
        <begin position="9"/>
        <end position="31"/>
    </location>
</feature>
<reference evidence="10" key="1">
    <citation type="journal article" date="2019" name="Int. J. Syst. Evol. Microbiol.">
        <title>The Global Catalogue of Microorganisms (GCM) 10K type strain sequencing project: providing services to taxonomists for standard genome sequencing and annotation.</title>
        <authorList>
            <consortium name="The Broad Institute Genomics Platform"/>
            <consortium name="The Broad Institute Genome Sequencing Center for Infectious Disease"/>
            <person name="Wu L."/>
            <person name="Ma J."/>
        </authorList>
    </citation>
    <scope>NUCLEOTIDE SEQUENCE [LARGE SCALE GENOMIC DNA]</scope>
    <source>
        <strain evidence="10">KCTC 33676</strain>
    </source>
</reference>
<evidence type="ECO:0000256" key="6">
    <source>
        <dbReference type="ARBA" id="ARBA00023136"/>
    </source>
</evidence>
<sequence length="277" mass="31167">MKVNWLSRTVIYTIIILGALAFMFPFIYMLLTTFVKSAYTLPKPKEIFTVIPNLTNYDIVWNRENFARAFMNSVIVASVAMVGGLFLGALTAYGFSRFEFPGKEFIFRGFLLTMMIPVVIAIVPQYIVIKSLGLVDTYTGLWLIYIGGGVVGSTFFLRGFFESIPRELEESVLIDGGGDWRIFWNIYLPQSLPAIGTLAIFSFNGTWDEFFLALTLIKDEAKRTLPVALQMFYDKHATNYGWAFAASIIALFPVIAIYITFQKKFVQGGFNEGGVKG</sequence>
<accession>A0ABW5R8E2</accession>
<evidence type="ECO:0000256" key="1">
    <source>
        <dbReference type="ARBA" id="ARBA00004651"/>
    </source>
</evidence>
<evidence type="ECO:0000313" key="10">
    <source>
        <dbReference type="Proteomes" id="UP001597497"/>
    </source>
</evidence>
<feature type="transmembrane region" description="Helical" evidence="7">
    <location>
        <begin position="182"/>
        <end position="203"/>
    </location>
</feature>
<dbReference type="Pfam" id="PF00528">
    <property type="entry name" value="BPD_transp_1"/>
    <property type="match status" value="1"/>
</dbReference>
<evidence type="ECO:0000256" key="7">
    <source>
        <dbReference type="RuleBase" id="RU363032"/>
    </source>
</evidence>
<keyword evidence="5 7" id="KW-1133">Transmembrane helix</keyword>
<evidence type="ECO:0000256" key="2">
    <source>
        <dbReference type="ARBA" id="ARBA00022448"/>
    </source>
</evidence>
<feature type="transmembrane region" description="Helical" evidence="7">
    <location>
        <begin position="240"/>
        <end position="261"/>
    </location>
</feature>
<gene>
    <name evidence="9" type="ORF">ACFSUC_06875</name>
</gene>
<keyword evidence="10" id="KW-1185">Reference proteome</keyword>
<comment type="similarity">
    <text evidence="7">Belongs to the binding-protein-dependent transport system permease family.</text>
</comment>
<dbReference type="InterPro" id="IPR035906">
    <property type="entry name" value="MetI-like_sf"/>
</dbReference>
<feature type="domain" description="ABC transmembrane type-1" evidence="8">
    <location>
        <begin position="70"/>
        <end position="261"/>
    </location>
</feature>
<evidence type="ECO:0000313" key="9">
    <source>
        <dbReference type="EMBL" id="MFD2671327.1"/>
    </source>
</evidence>
<keyword evidence="6 7" id="KW-0472">Membrane</keyword>
<dbReference type="EMBL" id="JBHUMM010000010">
    <property type="protein sequence ID" value="MFD2671327.1"/>
    <property type="molecule type" value="Genomic_DNA"/>
</dbReference>